<comment type="catalytic activity">
    <reaction evidence="1 8">
        <text>Release of an N-terminal amino acid, Xaa-|-Yaa-, in which Xaa is preferably Leu, but may be other amino acids including Pro although not Arg or Lys, and Yaa may be Pro. Amino acid amides and methyl esters are also readily hydrolyzed, but rates on arylamides are exceedingly low.</text>
        <dbReference type="EC" id="3.4.11.1"/>
    </reaction>
</comment>
<dbReference type="SUPFAM" id="SSF53187">
    <property type="entry name" value="Zn-dependent exopeptidases"/>
    <property type="match status" value="1"/>
</dbReference>
<dbReference type="PANTHER" id="PTHR11963">
    <property type="entry name" value="LEUCINE AMINOPEPTIDASE-RELATED"/>
    <property type="match status" value="1"/>
</dbReference>
<proteinExistence type="inferred from homology"/>
<evidence type="ECO:0000256" key="7">
    <source>
        <dbReference type="ARBA" id="ARBA00023211"/>
    </source>
</evidence>
<dbReference type="EC" id="3.4.11.1" evidence="8"/>
<keyword evidence="5 8" id="KW-0645">Protease</keyword>
<feature type="binding site" evidence="8">
    <location>
        <position position="292"/>
    </location>
    <ligand>
        <name>Mn(2+)</name>
        <dbReference type="ChEBI" id="CHEBI:29035"/>
        <label>2</label>
    </ligand>
</feature>
<evidence type="ECO:0000256" key="2">
    <source>
        <dbReference type="ARBA" id="ARBA00000967"/>
    </source>
</evidence>
<dbReference type="GO" id="GO:0005737">
    <property type="term" value="C:cytoplasm"/>
    <property type="evidence" value="ECO:0007669"/>
    <property type="project" value="UniProtKB-SubCell"/>
</dbReference>
<dbReference type="Pfam" id="PF00883">
    <property type="entry name" value="Peptidase_M17"/>
    <property type="match status" value="1"/>
</dbReference>
<dbReference type="InterPro" id="IPR008283">
    <property type="entry name" value="Peptidase_M17_N"/>
</dbReference>
<evidence type="ECO:0000313" key="10">
    <source>
        <dbReference type="EMBL" id="QIK37705.1"/>
    </source>
</evidence>
<dbReference type="Pfam" id="PF02789">
    <property type="entry name" value="Peptidase_M17_N"/>
    <property type="match status" value="1"/>
</dbReference>
<dbReference type="NCBIfam" id="NF002077">
    <property type="entry name" value="PRK00913.2-4"/>
    <property type="match status" value="1"/>
</dbReference>
<evidence type="ECO:0000256" key="3">
    <source>
        <dbReference type="ARBA" id="ARBA00009528"/>
    </source>
</evidence>
<evidence type="ECO:0000259" key="9">
    <source>
        <dbReference type="PROSITE" id="PS00631"/>
    </source>
</evidence>
<feature type="binding site" evidence="8">
    <location>
        <position position="353"/>
    </location>
    <ligand>
        <name>Mn(2+)</name>
        <dbReference type="ChEBI" id="CHEBI:29035"/>
        <label>1</label>
    </ligand>
</feature>
<feature type="domain" description="Cytosol aminopeptidase" evidence="9">
    <location>
        <begin position="349"/>
        <end position="356"/>
    </location>
</feature>
<dbReference type="InterPro" id="IPR023042">
    <property type="entry name" value="Peptidase_M17_leu_NH2_pept"/>
</dbReference>
<name>A0A6G7VCU8_9GAMM</name>
<dbReference type="InterPro" id="IPR011356">
    <property type="entry name" value="Leucine_aapep/pepB"/>
</dbReference>
<dbReference type="NCBIfam" id="NF002074">
    <property type="entry name" value="PRK00913.1-4"/>
    <property type="match status" value="1"/>
</dbReference>
<dbReference type="InterPro" id="IPR000819">
    <property type="entry name" value="Peptidase_M17_C"/>
</dbReference>
<accession>A0A6G7VCU8</accession>
<protein>
    <recommendedName>
        <fullName evidence="8">Probable cytosol aminopeptidase</fullName>
        <ecNumber evidence="8">3.4.11.1</ecNumber>
    </recommendedName>
    <alternativeName>
        <fullName evidence="8">Leucine aminopeptidase</fullName>
        <shortName evidence="8">LAP</shortName>
        <ecNumber evidence="8">3.4.11.10</ecNumber>
    </alternativeName>
    <alternativeName>
        <fullName evidence="8">Leucyl aminopeptidase</fullName>
    </alternativeName>
</protein>
<dbReference type="GO" id="GO:0006508">
    <property type="term" value="P:proteolysis"/>
    <property type="evidence" value="ECO:0007669"/>
    <property type="project" value="UniProtKB-KW"/>
</dbReference>
<dbReference type="GO" id="GO:0030145">
    <property type="term" value="F:manganese ion binding"/>
    <property type="evidence" value="ECO:0007669"/>
    <property type="project" value="UniProtKB-UniRule"/>
</dbReference>
<dbReference type="Gene3D" id="3.40.220.10">
    <property type="entry name" value="Leucine Aminopeptidase, subunit E, domain 1"/>
    <property type="match status" value="1"/>
</dbReference>
<dbReference type="RefSeq" id="WP_166270468.1">
    <property type="nucleotide sequence ID" value="NZ_CP048029.1"/>
</dbReference>
<comment type="function">
    <text evidence="8">Presumably involved in the processing and regular turnover of intracellular proteins. Catalyzes the removal of unsubstituted N-terminal amino acids from various peptides.</text>
</comment>
<keyword evidence="8" id="KW-0963">Cytoplasm</keyword>
<dbReference type="EC" id="3.4.11.10" evidence="8"/>
<dbReference type="EMBL" id="CP048029">
    <property type="protein sequence ID" value="QIK37705.1"/>
    <property type="molecule type" value="Genomic_DNA"/>
</dbReference>
<dbReference type="PANTHER" id="PTHR11963:SF23">
    <property type="entry name" value="CYTOSOL AMINOPEPTIDASE"/>
    <property type="match status" value="1"/>
</dbReference>
<dbReference type="Proteomes" id="UP000502699">
    <property type="component" value="Chromosome"/>
</dbReference>
<dbReference type="GO" id="GO:0070006">
    <property type="term" value="F:metalloaminopeptidase activity"/>
    <property type="evidence" value="ECO:0007669"/>
    <property type="project" value="InterPro"/>
</dbReference>
<feature type="binding site" evidence="8">
    <location>
        <position position="353"/>
    </location>
    <ligand>
        <name>Mn(2+)</name>
        <dbReference type="ChEBI" id="CHEBI:29035"/>
        <label>2</label>
    </ligand>
</feature>
<feature type="binding site" evidence="8">
    <location>
        <position position="274"/>
    </location>
    <ligand>
        <name>Mn(2+)</name>
        <dbReference type="ChEBI" id="CHEBI:29035"/>
        <label>2</label>
    </ligand>
</feature>
<evidence type="ECO:0000256" key="4">
    <source>
        <dbReference type="ARBA" id="ARBA00022438"/>
    </source>
</evidence>
<gene>
    <name evidence="8" type="primary">pepA</name>
    <name evidence="10" type="ORF">GWK36_06600</name>
</gene>
<dbReference type="InterPro" id="IPR043472">
    <property type="entry name" value="Macro_dom-like"/>
</dbReference>
<dbReference type="KEGG" id="cjap:GWK36_06600"/>
<dbReference type="SUPFAM" id="SSF52949">
    <property type="entry name" value="Macro domain-like"/>
    <property type="match status" value="1"/>
</dbReference>
<dbReference type="NCBIfam" id="NF002073">
    <property type="entry name" value="PRK00913.1-2"/>
    <property type="match status" value="1"/>
</dbReference>
<evidence type="ECO:0000256" key="1">
    <source>
        <dbReference type="ARBA" id="ARBA00000135"/>
    </source>
</evidence>
<reference evidence="11" key="1">
    <citation type="submission" date="2020-01" db="EMBL/GenBank/DDBJ databases">
        <title>Caldichromatium gen. nov., sp. nov., a thermophilic purple sulfur bacterium member of the family Chromatiaceae isolated from Nakabusa hot spring, Japan.</title>
        <authorList>
            <person name="Saini M.K."/>
            <person name="Hanada S."/>
            <person name="Tank M."/>
        </authorList>
    </citation>
    <scope>NUCLEOTIDE SEQUENCE [LARGE SCALE GENOMIC DNA]</scope>
    <source>
        <strain evidence="11">No.7</strain>
    </source>
</reference>
<keyword evidence="8" id="KW-0479">Metal-binding</keyword>
<feature type="active site" evidence="8">
    <location>
        <position position="355"/>
    </location>
</feature>
<dbReference type="AlphaFoldDB" id="A0A6G7VCU8"/>
<feature type="binding site" evidence="8">
    <location>
        <position position="274"/>
    </location>
    <ligand>
        <name>Mn(2+)</name>
        <dbReference type="ChEBI" id="CHEBI:29035"/>
        <label>1</label>
    </ligand>
</feature>
<dbReference type="PRINTS" id="PR00481">
    <property type="entry name" value="LAMNOPPTDASE"/>
</dbReference>
<keyword evidence="6 8" id="KW-0378">Hydrolase</keyword>
<keyword evidence="11" id="KW-1185">Reference proteome</keyword>
<keyword evidence="7 8" id="KW-0464">Manganese</keyword>
<organism evidence="10 11">
    <name type="scientific">Caldichromatium japonicum</name>
    <dbReference type="NCBI Taxonomy" id="2699430"/>
    <lineage>
        <taxon>Bacteria</taxon>
        <taxon>Pseudomonadati</taxon>
        <taxon>Pseudomonadota</taxon>
        <taxon>Gammaproteobacteria</taxon>
        <taxon>Chromatiales</taxon>
        <taxon>Chromatiaceae</taxon>
        <taxon>Caldichromatium</taxon>
    </lineage>
</organism>
<feature type="active site" evidence="8">
    <location>
        <position position="281"/>
    </location>
</feature>
<dbReference type="Gene3D" id="3.40.630.10">
    <property type="entry name" value="Zn peptidases"/>
    <property type="match status" value="1"/>
</dbReference>
<evidence type="ECO:0000256" key="8">
    <source>
        <dbReference type="HAMAP-Rule" id="MF_00181"/>
    </source>
</evidence>
<evidence type="ECO:0000256" key="6">
    <source>
        <dbReference type="ARBA" id="ARBA00022801"/>
    </source>
</evidence>
<evidence type="ECO:0000313" key="11">
    <source>
        <dbReference type="Proteomes" id="UP000502699"/>
    </source>
</evidence>
<feature type="binding site" evidence="8">
    <location>
        <position position="351"/>
    </location>
    <ligand>
        <name>Mn(2+)</name>
        <dbReference type="ChEBI" id="CHEBI:29035"/>
        <label>1</label>
    </ligand>
</feature>
<dbReference type="HAMAP" id="MF_00181">
    <property type="entry name" value="Cytosol_peptidase_M17"/>
    <property type="match status" value="1"/>
</dbReference>
<comment type="similarity">
    <text evidence="3 8">Belongs to the peptidase M17 family.</text>
</comment>
<comment type="cofactor">
    <cofactor evidence="8">
        <name>Mn(2+)</name>
        <dbReference type="ChEBI" id="CHEBI:29035"/>
    </cofactor>
    <text evidence="8">Binds 2 manganese ions per subunit.</text>
</comment>
<sequence>MEFKIKTGELAAQKTPCLVVGVFEKRRLTESAERLDAASNGRLSALLKKGDLSGGVGQTLLLYDLPGITAERVLLLGLGKRNEFTRANYRQALSAVASVLQQSGAEGATLALPTPLPRGLDLYTAARDAVLMVEERCYRYTRTKSEDKQEPKRPLKRLNLWIAARGESASVELAIHHGQAMAEGIRLARELGNLPGNLCTPTYLAEQTQVMAKEFPKLSVEVLDESQMQALGMGALLSVARGSRQPPRLIVAQYHGADTETKPLALIGKGLTFDAGGISLKQAADMDEMKFDMAGGAAVLGAMRAACLLELPLNLVVIIPATENLPDGAANKPGDIVTSLSGQTIEILNTDAEGRLILADALTYCERFEPETVIDLATLTGSCVIALGKHPAGLFTNDERLATELTAAGEATWDRVWRLPLWEDYQEQLNSNFADMANIGGREGGAITAACFLARFAKKYRWAHLDIAGVAWLSGKDKGATGRPVALLTHWLLTRAGAL</sequence>
<comment type="catalytic activity">
    <reaction evidence="2 8">
        <text>Release of an N-terminal amino acid, preferentially leucine, but not glutamic or aspartic acids.</text>
        <dbReference type="EC" id="3.4.11.10"/>
    </reaction>
</comment>
<dbReference type="PROSITE" id="PS00631">
    <property type="entry name" value="CYTOSOL_AP"/>
    <property type="match status" value="1"/>
</dbReference>
<dbReference type="CDD" id="cd00433">
    <property type="entry name" value="Peptidase_M17"/>
    <property type="match status" value="1"/>
</dbReference>
<feature type="binding site" evidence="8">
    <location>
        <position position="269"/>
    </location>
    <ligand>
        <name>Mn(2+)</name>
        <dbReference type="ChEBI" id="CHEBI:29035"/>
        <label>2</label>
    </ligand>
</feature>
<keyword evidence="4 8" id="KW-0031">Aminopeptidase</keyword>
<comment type="subcellular location">
    <subcellularLocation>
        <location evidence="8">Cytoplasm</location>
    </subcellularLocation>
</comment>
<evidence type="ECO:0000256" key="5">
    <source>
        <dbReference type="ARBA" id="ARBA00022670"/>
    </source>
</evidence>